<evidence type="ECO:0000313" key="1">
    <source>
        <dbReference type="EMBL" id="TDR42097.1"/>
    </source>
</evidence>
<protein>
    <submittedName>
        <fullName evidence="1">Uncharacterized protein</fullName>
    </submittedName>
</protein>
<reference evidence="1 2" key="1">
    <citation type="submission" date="2019-03" db="EMBL/GenBank/DDBJ databases">
        <title>Genomic Encyclopedia of Type Strains, Phase IV (KMG-IV): sequencing the most valuable type-strain genomes for metagenomic binning, comparative biology and taxonomic classification.</title>
        <authorList>
            <person name="Goeker M."/>
        </authorList>
    </citation>
    <scope>NUCLEOTIDE SEQUENCE [LARGE SCALE GENOMIC DNA]</scope>
    <source>
        <strain evidence="1 2">DSM 21667</strain>
    </source>
</reference>
<comment type="caution">
    <text evidence="1">The sequence shown here is derived from an EMBL/GenBank/DDBJ whole genome shotgun (WGS) entry which is preliminary data.</text>
</comment>
<dbReference type="AlphaFoldDB" id="A0A4R6YUS6"/>
<gene>
    <name evidence="1" type="ORF">DFR29_109153</name>
</gene>
<dbReference type="EMBL" id="SNZH01000009">
    <property type="protein sequence ID" value="TDR42097.1"/>
    <property type="molecule type" value="Genomic_DNA"/>
</dbReference>
<accession>A0A4R6YUS6</accession>
<evidence type="ECO:0000313" key="2">
    <source>
        <dbReference type="Proteomes" id="UP000295293"/>
    </source>
</evidence>
<organism evidence="1 2">
    <name type="scientific">Tahibacter aquaticus</name>
    <dbReference type="NCBI Taxonomy" id="520092"/>
    <lineage>
        <taxon>Bacteria</taxon>
        <taxon>Pseudomonadati</taxon>
        <taxon>Pseudomonadota</taxon>
        <taxon>Gammaproteobacteria</taxon>
        <taxon>Lysobacterales</taxon>
        <taxon>Rhodanobacteraceae</taxon>
        <taxon>Tahibacter</taxon>
    </lineage>
</organism>
<proteinExistence type="predicted"/>
<keyword evidence="2" id="KW-1185">Reference proteome</keyword>
<dbReference type="Proteomes" id="UP000295293">
    <property type="component" value="Unassembled WGS sequence"/>
</dbReference>
<sequence length="167" mass="18377">MAWRLEHDVLIHDALRVNLQRIAASHWRADARLRSWGPAPLHADGETVSVPCAEGTVLWLGAWMEDAPTVARIVLDDPVDGSSGELSTDNGYQLCALVDASGQRQPIGLRGESLQRRLRLQVYREHGHGRTLAALDLVLLQPAAWERLSGREAPGPLREPPLPPRLG</sequence>
<name>A0A4R6YUS6_9GAMM</name>